<sequence length="77" mass="8331">MTEETELTTAIKIKQSYLAFSGHLGAFLMAAVGTYSSTALPSLRIDDDLGPQMTQYAEDWIASIIFVGIAIDNCISN</sequence>
<keyword evidence="1" id="KW-0472">Membrane</keyword>
<keyword evidence="1" id="KW-1133">Transmembrane helix</keyword>
<organism evidence="2 3">
    <name type="scientific">Allacma fusca</name>
    <dbReference type="NCBI Taxonomy" id="39272"/>
    <lineage>
        <taxon>Eukaryota</taxon>
        <taxon>Metazoa</taxon>
        <taxon>Ecdysozoa</taxon>
        <taxon>Arthropoda</taxon>
        <taxon>Hexapoda</taxon>
        <taxon>Collembola</taxon>
        <taxon>Symphypleona</taxon>
        <taxon>Sminthuridae</taxon>
        <taxon>Allacma</taxon>
    </lineage>
</organism>
<comment type="caution">
    <text evidence="2">The sequence shown here is derived from an EMBL/GenBank/DDBJ whole genome shotgun (WGS) entry which is preliminary data.</text>
</comment>
<keyword evidence="1" id="KW-0812">Transmembrane</keyword>
<protein>
    <submittedName>
        <fullName evidence="2">Uncharacterized protein</fullName>
    </submittedName>
</protein>
<name>A0A8J2KK15_9HEXA</name>
<dbReference type="EMBL" id="CAJVCH010368533">
    <property type="protein sequence ID" value="CAG7816375.1"/>
    <property type="molecule type" value="Genomic_DNA"/>
</dbReference>
<feature type="transmembrane region" description="Helical" evidence="1">
    <location>
        <begin position="17"/>
        <end position="40"/>
    </location>
</feature>
<gene>
    <name evidence="2" type="ORF">AFUS01_LOCUS26998</name>
</gene>
<evidence type="ECO:0000256" key="1">
    <source>
        <dbReference type="SAM" id="Phobius"/>
    </source>
</evidence>
<evidence type="ECO:0000313" key="2">
    <source>
        <dbReference type="EMBL" id="CAG7816375.1"/>
    </source>
</evidence>
<reference evidence="2" key="1">
    <citation type="submission" date="2021-06" db="EMBL/GenBank/DDBJ databases">
        <authorList>
            <person name="Hodson N. C."/>
            <person name="Mongue J. A."/>
            <person name="Jaron S. K."/>
        </authorList>
    </citation>
    <scope>NUCLEOTIDE SEQUENCE</scope>
</reference>
<proteinExistence type="predicted"/>
<evidence type="ECO:0000313" key="3">
    <source>
        <dbReference type="Proteomes" id="UP000708208"/>
    </source>
</evidence>
<accession>A0A8J2KK15</accession>
<dbReference type="Proteomes" id="UP000708208">
    <property type="component" value="Unassembled WGS sequence"/>
</dbReference>
<dbReference type="AlphaFoldDB" id="A0A8J2KK15"/>
<keyword evidence="3" id="KW-1185">Reference proteome</keyword>